<dbReference type="Proteomes" id="UP000630864">
    <property type="component" value="Unassembled WGS sequence"/>
</dbReference>
<proteinExistence type="predicted"/>
<sequence>MKEKIKRFEQLPELHGRIIEIATQYGYQKVGDKFNDHEDGCVILLDGLNVFMHSDVPLSVVKDIGLAIRKEKNKLICLLHGGSIVSHKQIKMIIEMEKNEAFQAEKALIDRTKKAGADGLRTFKRYSEYGEFEY</sequence>
<evidence type="ECO:0000313" key="2">
    <source>
        <dbReference type="Proteomes" id="UP000630864"/>
    </source>
</evidence>
<organism evidence="1 2">
    <name type="scientific">Pseudomonas amygdali pv. eriobotryae</name>
    <dbReference type="NCBI Taxonomy" id="129137"/>
    <lineage>
        <taxon>Bacteria</taxon>
        <taxon>Pseudomonadati</taxon>
        <taxon>Pseudomonadota</taxon>
        <taxon>Gammaproteobacteria</taxon>
        <taxon>Pseudomonadales</taxon>
        <taxon>Pseudomonadaceae</taxon>
        <taxon>Pseudomonas</taxon>
        <taxon>Pseudomonas amygdali</taxon>
    </lineage>
</organism>
<name>A0A9P3AHH8_PSEA0</name>
<dbReference type="RefSeq" id="WP_189659071.1">
    <property type="nucleotide sequence ID" value="NZ_BMZW01000035.1"/>
</dbReference>
<reference evidence="1" key="1">
    <citation type="submission" date="2020-09" db="EMBL/GenBank/DDBJ databases">
        <title>Pseudomonas syringae pv. eriobotryae genome sequence causing loquat canker disease.</title>
        <authorList>
            <person name="Fukuda S."/>
            <person name="Tashiro H."/>
            <person name="Nagano Y."/>
        </authorList>
    </citation>
    <scope>NUCLEOTIDE SEQUENCE</scope>
    <source>
        <strain evidence="1">AM001</strain>
    </source>
</reference>
<dbReference type="EMBL" id="BMZW01000035">
    <property type="protein sequence ID" value="GFZ62114.1"/>
    <property type="molecule type" value="Genomic_DNA"/>
</dbReference>
<gene>
    <name evidence="1" type="ORF">PSE10A_46250</name>
</gene>
<protein>
    <submittedName>
        <fullName evidence="1">Uncharacterized protein</fullName>
    </submittedName>
</protein>
<comment type="caution">
    <text evidence="1">The sequence shown here is derived from an EMBL/GenBank/DDBJ whole genome shotgun (WGS) entry which is preliminary data.</text>
</comment>
<accession>A0A9P3AHH8</accession>
<evidence type="ECO:0000313" key="1">
    <source>
        <dbReference type="EMBL" id="GFZ62114.1"/>
    </source>
</evidence>
<dbReference type="AlphaFoldDB" id="A0A9P3AHH8"/>